<dbReference type="Gene3D" id="2.160.10.10">
    <property type="entry name" value="Hexapeptide repeat proteins"/>
    <property type="match status" value="1"/>
</dbReference>
<gene>
    <name evidence="1" type="ORF">EZJ19_13240</name>
</gene>
<comment type="caution">
    <text evidence="1">The sequence shown here is derived from an EMBL/GenBank/DDBJ whole genome shotgun (WGS) entry which is preliminary data.</text>
</comment>
<evidence type="ECO:0000313" key="2">
    <source>
        <dbReference type="Proteomes" id="UP000295443"/>
    </source>
</evidence>
<name>A0A4R1B5W5_9PROT</name>
<dbReference type="CDD" id="cd04645">
    <property type="entry name" value="LbH_gamma_CA_like"/>
    <property type="match status" value="1"/>
</dbReference>
<proteinExistence type="predicted"/>
<dbReference type="PANTHER" id="PTHR13061:SF56">
    <property type="entry name" value="PROTEIN YRDA"/>
    <property type="match status" value="1"/>
</dbReference>
<sequence length="201" mass="20883">MVAIDLGCVGGNYTGGLRRELPIVSIDSYKGVAPTLGAAVYVHPSASVIGDVVLGDGVSIWPGVVVRGDVNHIRIGAGSNVQDNSVLHVSRPSPAHPGGAPLVLGRRVTVGHACILHGCEIGDECLIGMGAIVMDRAVLQPQVLVGAGSLVSEGRVLESGWLYLGRPARPVRRLAEAEIADLRAGAERYQALAAEYRGGRE</sequence>
<dbReference type="Proteomes" id="UP000295443">
    <property type="component" value="Unassembled WGS sequence"/>
</dbReference>
<keyword evidence="2" id="KW-1185">Reference proteome</keyword>
<dbReference type="AlphaFoldDB" id="A0A4R1B5W5"/>
<dbReference type="OrthoDB" id="9803036at2"/>
<dbReference type="InterPro" id="IPR047324">
    <property type="entry name" value="LbH_gamma_CA-like"/>
</dbReference>
<dbReference type="Pfam" id="PF00132">
    <property type="entry name" value="Hexapep"/>
    <property type="match status" value="1"/>
</dbReference>
<dbReference type="SUPFAM" id="SSF51161">
    <property type="entry name" value="Trimeric LpxA-like enzymes"/>
    <property type="match status" value="1"/>
</dbReference>
<dbReference type="PANTHER" id="PTHR13061">
    <property type="entry name" value="DYNACTIN SUBUNIT P25"/>
    <property type="match status" value="1"/>
</dbReference>
<organism evidence="1 2">
    <name type="scientific">Parasulfuritortus cantonensis</name>
    <dbReference type="NCBI Taxonomy" id="2528202"/>
    <lineage>
        <taxon>Bacteria</taxon>
        <taxon>Pseudomonadati</taxon>
        <taxon>Pseudomonadota</taxon>
        <taxon>Betaproteobacteria</taxon>
        <taxon>Nitrosomonadales</taxon>
        <taxon>Thiobacillaceae</taxon>
        <taxon>Parasulfuritortus</taxon>
    </lineage>
</organism>
<accession>A0A4R1B5W5</accession>
<dbReference type="InterPro" id="IPR001451">
    <property type="entry name" value="Hexapep"/>
</dbReference>
<evidence type="ECO:0000313" key="1">
    <source>
        <dbReference type="EMBL" id="TCJ11927.1"/>
    </source>
</evidence>
<reference evidence="1 2" key="1">
    <citation type="submission" date="2019-03" db="EMBL/GenBank/DDBJ databases">
        <title>Genome sequence of Thiobacillaceae bacterium LSR1, a sulfur-oxidizing bacterium isolated from freshwater sediment.</title>
        <authorList>
            <person name="Li S."/>
        </authorList>
    </citation>
    <scope>NUCLEOTIDE SEQUENCE [LARGE SCALE GENOMIC DNA]</scope>
    <source>
        <strain evidence="1 2">LSR1</strain>
    </source>
</reference>
<protein>
    <submittedName>
        <fullName evidence="1">Gamma carbonic anhydrase family protein</fullName>
    </submittedName>
</protein>
<dbReference type="InterPro" id="IPR050484">
    <property type="entry name" value="Transf_Hexapept/Carb_Anhydrase"/>
</dbReference>
<dbReference type="EMBL" id="SJZB01000046">
    <property type="protein sequence ID" value="TCJ11927.1"/>
    <property type="molecule type" value="Genomic_DNA"/>
</dbReference>
<dbReference type="InterPro" id="IPR011004">
    <property type="entry name" value="Trimer_LpxA-like_sf"/>
</dbReference>